<gene>
    <name evidence="2" type="primary">cas5b</name>
    <name evidence="2" type="ORF">KQI42_16960</name>
</gene>
<comment type="caution">
    <text evidence="2">The sequence shown here is derived from an EMBL/GenBank/DDBJ whole genome shotgun (WGS) entry which is preliminary data.</text>
</comment>
<dbReference type="InterPro" id="IPR013421">
    <property type="entry name" value="CRISPR-assoc_prot_Cas5_HALMA"/>
</dbReference>
<keyword evidence="3" id="KW-1185">Reference proteome</keyword>
<keyword evidence="1" id="KW-0051">Antiviral defense</keyword>
<organism evidence="2 3">
    <name type="scientific">Tissierella simiarum</name>
    <dbReference type="NCBI Taxonomy" id="2841534"/>
    <lineage>
        <taxon>Bacteria</taxon>
        <taxon>Bacillati</taxon>
        <taxon>Bacillota</taxon>
        <taxon>Tissierellia</taxon>
        <taxon>Tissierellales</taxon>
        <taxon>Tissierellaceae</taxon>
        <taxon>Tissierella</taxon>
    </lineage>
</organism>
<reference evidence="2 3" key="1">
    <citation type="submission" date="2021-06" db="EMBL/GenBank/DDBJ databases">
        <authorList>
            <person name="Sun Q."/>
            <person name="Li D."/>
        </authorList>
    </citation>
    <scope>NUCLEOTIDE SEQUENCE [LARGE SCALE GENOMIC DNA]</scope>
    <source>
        <strain evidence="2 3">MSJ-40</strain>
    </source>
</reference>
<protein>
    <submittedName>
        <fullName evidence="2">Type I-B CRISPR-associated protein Cas5b</fullName>
    </submittedName>
</protein>
<proteinExistence type="predicted"/>
<evidence type="ECO:0000313" key="2">
    <source>
        <dbReference type="EMBL" id="MBU5439708.1"/>
    </source>
</evidence>
<dbReference type="NCBIfam" id="TIGR02592">
    <property type="entry name" value="cas_Cas5h"/>
    <property type="match status" value="1"/>
</dbReference>
<dbReference type="InterPro" id="IPR013422">
    <property type="entry name" value="CRISPR-assoc_prot_Cas5_N"/>
</dbReference>
<sequence length="251" mass="29445">MKGLTFELSGKTGFFKKPDVNSYAYFTYNNIHKIALLGILGAIVGLRGYNQREPIGTEKSPTYPEFYEKLKNLKISIVPKANRGYFQKKIQVFNNSVGYASKESGGNLIVREQWLENPKWDIFIMDDSSIEKDIYNRIEKNILESKCEFIPYLGKNDHMSNIRDAKLIQLEEVEEPNFINSLFPVNKVKLDDQLTFDEGNPYLFKETLPIRLNREHNFYEYIELGFTNLEIVKLYELDNVYRYNDRILSFI</sequence>
<dbReference type="RefSeq" id="WP_216521503.1">
    <property type="nucleotide sequence ID" value="NZ_JAHLPM010000018.1"/>
</dbReference>
<evidence type="ECO:0000313" key="3">
    <source>
        <dbReference type="Proteomes" id="UP000749471"/>
    </source>
</evidence>
<dbReference type="EMBL" id="JAHLPM010000018">
    <property type="protein sequence ID" value="MBU5439708.1"/>
    <property type="molecule type" value="Genomic_DNA"/>
</dbReference>
<dbReference type="NCBIfam" id="TIGR02593">
    <property type="entry name" value="CRISPR_cas5"/>
    <property type="match status" value="1"/>
</dbReference>
<evidence type="ECO:0000256" key="1">
    <source>
        <dbReference type="ARBA" id="ARBA00023118"/>
    </source>
</evidence>
<name>A0ABS6E9U9_9FIRM</name>
<dbReference type="Proteomes" id="UP000749471">
    <property type="component" value="Unassembled WGS sequence"/>
</dbReference>
<accession>A0ABS6E9U9</accession>